<protein>
    <submittedName>
        <fullName evidence="1">Uncharacterized protein</fullName>
    </submittedName>
</protein>
<accession>A0A0E9RD88</accession>
<sequence length="28" mass="3533">MSHIYSQQYPWSTARWLKLCVLMQNYRE</sequence>
<dbReference type="AlphaFoldDB" id="A0A0E9RD88"/>
<reference evidence="1" key="2">
    <citation type="journal article" date="2015" name="Fish Shellfish Immunol.">
        <title>Early steps in the European eel (Anguilla anguilla)-Vibrio vulnificus interaction in the gills: Role of the RtxA13 toxin.</title>
        <authorList>
            <person name="Callol A."/>
            <person name="Pajuelo D."/>
            <person name="Ebbesson L."/>
            <person name="Teles M."/>
            <person name="MacKenzie S."/>
            <person name="Amaro C."/>
        </authorList>
    </citation>
    <scope>NUCLEOTIDE SEQUENCE</scope>
</reference>
<organism evidence="1">
    <name type="scientific">Anguilla anguilla</name>
    <name type="common">European freshwater eel</name>
    <name type="synonym">Muraena anguilla</name>
    <dbReference type="NCBI Taxonomy" id="7936"/>
    <lineage>
        <taxon>Eukaryota</taxon>
        <taxon>Metazoa</taxon>
        <taxon>Chordata</taxon>
        <taxon>Craniata</taxon>
        <taxon>Vertebrata</taxon>
        <taxon>Euteleostomi</taxon>
        <taxon>Actinopterygii</taxon>
        <taxon>Neopterygii</taxon>
        <taxon>Teleostei</taxon>
        <taxon>Anguilliformes</taxon>
        <taxon>Anguillidae</taxon>
        <taxon>Anguilla</taxon>
    </lineage>
</organism>
<dbReference type="EMBL" id="GBXM01081451">
    <property type="protein sequence ID" value="JAH27126.1"/>
    <property type="molecule type" value="Transcribed_RNA"/>
</dbReference>
<evidence type="ECO:0000313" key="1">
    <source>
        <dbReference type="EMBL" id="JAH27126.1"/>
    </source>
</evidence>
<name>A0A0E9RD88_ANGAN</name>
<proteinExistence type="predicted"/>
<reference evidence="1" key="1">
    <citation type="submission" date="2014-11" db="EMBL/GenBank/DDBJ databases">
        <authorList>
            <person name="Amaro Gonzalez C."/>
        </authorList>
    </citation>
    <scope>NUCLEOTIDE SEQUENCE</scope>
</reference>